<protein>
    <submittedName>
        <fullName evidence="3">Vitamin B12 ABC transporter, B12-binding component BtuF</fullName>
    </submittedName>
</protein>
<evidence type="ECO:0000259" key="2">
    <source>
        <dbReference type="PROSITE" id="PS50983"/>
    </source>
</evidence>
<dbReference type="InterPro" id="IPR002491">
    <property type="entry name" value="ABC_transptr_periplasmic_BD"/>
</dbReference>
<dbReference type="Proteomes" id="UP000017819">
    <property type="component" value="Unassembled WGS sequence"/>
</dbReference>
<evidence type="ECO:0000256" key="1">
    <source>
        <dbReference type="SAM" id="SignalP"/>
    </source>
</evidence>
<keyword evidence="4" id="KW-1185">Reference proteome</keyword>
<dbReference type="PANTHER" id="PTHR30535:SF4">
    <property type="entry name" value="HEMIN-BINDING PERIPLASMIC PROTEIN HMUT"/>
    <property type="match status" value="1"/>
</dbReference>
<dbReference type="RefSeq" id="WP_023431095.1">
    <property type="nucleotide sequence ID" value="NZ_AWXZ01000015.1"/>
</dbReference>
<dbReference type="InterPro" id="IPR050902">
    <property type="entry name" value="ABC_Transporter_SBP"/>
</dbReference>
<dbReference type="Gene3D" id="3.40.50.1980">
    <property type="entry name" value="Nitrogenase molybdenum iron protein domain"/>
    <property type="match status" value="2"/>
</dbReference>
<accession>V4RME8</accession>
<sequence length="281" mass="29866">MRLLRHILVAAALVAAGASGAVAGAPERVVSMNVCTDQLAMLVAAPGQLVSISHLTRDPATSALAEEARAYPIHHGQAEEIFLLEPDLVIAGTTARPTTLSMLRRLGVRVEQMPSASTLGEIRDNIAHMGELLGQPERARDLVARFDERLRAVRGRPYAPPLAAPYYANGFSSGGRSLAAAVIEAAGYENLGTRLGLEGTAPVPLEVLLMHDPALLILGTHDYDAPAKAQEIFAHPALERAFGRARRIEIANSAWVCGGPFTADAVEALALRRSKTARAPR</sequence>
<dbReference type="PATRIC" id="fig|631454.5.peg.936"/>
<comment type="caution">
    <text evidence="3">The sequence shown here is derived from an EMBL/GenBank/DDBJ whole genome shotgun (WGS) entry which is preliminary data.</text>
</comment>
<dbReference type="PANTHER" id="PTHR30535">
    <property type="entry name" value="VITAMIN B12-BINDING PROTEIN"/>
    <property type="match status" value="1"/>
</dbReference>
<evidence type="ECO:0000313" key="4">
    <source>
        <dbReference type="Proteomes" id="UP000017819"/>
    </source>
</evidence>
<keyword evidence="1" id="KW-0732">Signal</keyword>
<feature type="chain" id="PRO_5004728691" evidence="1">
    <location>
        <begin position="24"/>
        <end position="281"/>
    </location>
</feature>
<gene>
    <name evidence="3" type="ORF">N177_0949</name>
</gene>
<dbReference type="SUPFAM" id="SSF53807">
    <property type="entry name" value="Helical backbone' metal receptor"/>
    <property type="match status" value="1"/>
</dbReference>
<feature type="signal peptide" evidence="1">
    <location>
        <begin position="1"/>
        <end position="23"/>
    </location>
</feature>
<dbReference type="eggNOG" id="COG0614">
    <property type="taxonomic scope" value="Bacteria"/>
</dbReference>
<name>V4RME8_9HYPH</name>
<dbReference type="EMBL" id="AWXZ01000015">
    <property type="protein sequence ID" value="ESR26449.1"/>
    <property type="molecule type" value="Genomic_DNA"/>
</dbReference>
<evidence type="ECO:0000313" key="3">
    <source>
        <dbReference type="EMBL" id="ESR26449.1"/>
    </source>
</evidence>
<dbReference type="AlphaFoldDB" id="V4RME8"/>
<dbReference type="STRING" id="631454.N177_0949"/>
<organism evidence="3 4">
    <name type="scientific">Lutibaculum baratangense AMV1</name>
    <dbReference type="NCBI Taxonomy" id="631454"/>
    <lineage>
        <taxon>Bacteria</taxon>
        <taxon>Pseudomonadati</taxon>
        <taxon>Pseudomonadota</taxon>
        <taxon>Alphaproteobacteria</taxon>
        <taxon>Hyphomicrobiales</taxon>
        <taxon>Tepidamorphaceae</taxon>
        <taxon>Lutibaculum</taxon>
    </lineage>
</organism>
<dbReference type="Pfam" id="PF01497">
    <property type="entry name" value="Peripla_BP_2"/>
    <property type="match status" value="1"/>
</dbReference>
<feature type="domain" description="Fe/B12 periplasmic-binding" evidence="2">
    <location>
        <begin position="28"/>
        <end position="281"/>
    </location>
</feature>
<dbReference type="PROSITE" id="PS50983">
    <property type="entry name" value="FE_B12_PBP"/>
    <property type="match status" value="1"/>
</dbReference>
<proteinExistence type="predicted"/>
<reference evidence="3 4" key="1">
    <citation type="journal article" date="2014" name="Genome Announc.">
        <title>Draft Genome Sequence of Lutibaculum baratangense Strain AMV1T, Isolated from a Mud Volcano in Andamans, India.</title>
        <authorList>
            <person name="Singh A."/>
            <person name="Sreenivas A."/>
            <person name="Sathyanarayana Reddy G."/>
            <person name="Pinnaka A.K."/>
            <person name="Shivaji S."/>
        </authorList>
    </citation>
    <scope>NUCLEOTIDE SEQUENCE [LARGE SCALE GENOMIC DNA]</scope>
    <source>
        <strain evidence="3 4">AMV1</strain>
    </source>
</reference>